<dbReference type="GO" id="GO:0043015">
    <property type="term" value="F:gamma-tubulin binding"/>
    <property type="evidence" value="ECO:0007669"/>
    <property type="project" value="InterPro"/>
</dbReference>
<dbReference type="Pfam" id="PF17681">
    <property type="entry name" value="GCP_N_terminal"/>
    <property type="match status" value="1"/>
</dbReference>
<organism evidence="8 9">
    <name type="scientific">Brachionus plicatilis</name>
    <name type="common">Marine rotifer</name>
    <name type="synonym">Brachionus muelleri</name>
    <dbReference type="NCBI Taxonomy" id="10195"/>
    <lineage>
        <taxon>Eukaryota</taxon>
        <taxon>Metazoa</taxon>
        <taxon>Spiralia</taxon>
        <taxon>Gnathifera</taxon>
        <taxon>Rotifera</taxon>
        <taxon>Eurotatoria</taxon>
        <taxon>Monogononta</taxon>
        <taxon>Pseudotrocha</taxon>
        <taxon>Ploima</taxon>
        <taxon>Brachionidae</taxon>
        <taxon>Brachionus</taxon>
    </lineage>
</organism>
<evidence type="ECO:0000313" key="8">
    <source>
        <dbReference type="EMBL" id="RMZ99511.1"/>
    </source>
</evidence>
<evidence type="ECO:0000259" key="7">
    <source>
        <dbReference type="Pfam" id="PF17681"/>
    </source>
</evidence>
<dbReference type="GO" id="GO:0007020">
    <property type="term" value="P:microtubule nucleation"/>
    <property type="evidence" value="ECO:0007669"/>
    <property type="project" value="InterPro"/>
</dbReference>
<accession>A0A3M7PK58</accession>
<dbReference type="Proteomes" id="UP000276133">
    <property type="component" value="Unassembled WGS sequence"/>
</dbReference>
<dbReference type="InterPro" id="IPR007259">
    <property type="entry name" value="GCP"/>
</dbReference>
<dbReference type="EMBL" id="REGN01010199">
    <property type="protein sequence ID" value="RMZ99511.1"/>
    <property type="molecule type" value="Genomic_DNA"/>
</dbReference>
<dbReference type="GO" id="GO:0000930">
    <property type="term" value="C:gamma-tubulin complex"/>
    <property type="evidence" value="ECO:0007669"/>
    <property type="project" value="TreeGrafter"/>
</dbReference>
<evidence type="ECO:0000256" key="1">
    <source>
        <dbReference type="ARBA" id="ARBA00010337"/>
    </source>
</evidence>
<dbReference type="PANTHER" id="PTHR19302">
    <property type="entry name" value="GAMMA TUBULIN COMPLEX PROTEIN"/>
    <property type="match status" value="1"/>
</dbReference>
<dbReference type="GO" id="GO:0051321">
    <property type="term" value="P:meiotic cell cycle"/>
    <property type="evidence" value="ECO:0007669"/>
    <property type="project" value="TreeGrafter"/>
</dbReference>
<gene>
    <name evidence="8" type="ORF">BpHYR1_019964</name>
</gene>
<dbReference type="AlphaFoldDB" id="A0A3M7PK58"/>
<evidence type="ECO:0000256" key="3">
    <source>
        <dbReference type="ARBA" id="ARBA00022701"/>
    </source>
</evidence>
<evidence type="ECO:0000256" key="5">
    <source>
        <dbReference type="RuleBase" id="RU363050"/>
    </source>
</evidence>
<dbReference type="GO" id="GO:0051225">
    <property type="term" value="P:spindle assembly"/>
    <property type="evidence" value="ECO:0007669"/>
    <property type="project" value="TreeGrafter"/>
</dbReference>
<comment type="caution">
    <text evidence="8">The sequence shown here is derived from an EMBL/GenBank/DDBJ whole genome shotgun (WGS) entry which is preliminary data.</text>
</comment>
<name>A0A3M7PK58_BRAPC</name>
<dbReference type="GO" id="GO:0005874">
    <property type="term" value="C:microtubule"/>
    <property type="evidence" value="ECO:0007669"/>
    <property type="project" value="UniProtKB-KW"/>
</dbReference>
<protein>
    <recommendedName>
        <fullName evidence="5">Gamma-tubulin complex component</fullName>
    </recommendedName>
</protein>
<dbReference type="STRING" id="10195.A0A3M7PK58"/>
<feature type="domain" description="Gamma tubulin complex component protein N-terminal" evidence="7">
    <location>
        <begin position="88"/>
        <end position="403"/>
    </location>
</feature>
<dbReference type="GO" id="GO:0031122">
    <property type="term" value="P:cytoplasmic microtubule organization"/>
    <property type="evidence" value="ECO:0007669"/>
    <property type="project" value="TreeGrafter"/>
</dbReference>
<keyword evidence="9" id="KW-1185">Reference proteome</keyword>
<dbReference type="Pfam" id="PF04130">
    <property type="entry name" value="GCP_C_terminal"/>
    <property type="match status" value="1"/>
</dbReference>
<dbReference type="OrthoDB" id="2192946at2759"/>
<evidence type="ECO:0000256" key="2">
    <source>
        <dbReference type="ARBA" id="ARBA00022490"/>
    </source>
</evidence>
<feature type="domain" description="Gamma tubulin complex component C-terminal" evidence="6">
    <location>
        <begin position="407"/>
        <end position="501"/>
    </location>
</feature>
<sequence length="507" mass="59209">MKDKVLKGTSSGIYTLSPTALTSISKLALSEKSKSRRKETKLQIYPEYPSWMHERLNLTWDFYPNPEKFEIDCEVNKLTLSVQEDMIVDDLLNCMSGFEGKFIKTPSLGDKHAERIFHIERSLDPAMRELAKRILPVCSHYSLIIRFVQEKSEFKWGLVNHALCASIRELLKNHFVFICQLENLQRKGNLSLQKLWYYVNPIMGFMDILASIIKVINKGDCCGSAVIDILYEKVLAYSGDPKLQELIFYLAQTTSRPYFEMLQDWIFKGQINDPYNEFMISEDKDITKEKLKDDFNEKFWEKKYSINSQNIPKFLAAISEKILLTGKYLNSIFETGSILGKDVNSNELVSYEKEPERFVKKSKRFDLPEPVVIHFTIKEEVYKQIVENAYNFSSKILLNLLLKDHRLIDRLRSLKHYFLLDQSDFMVHFMDISEEELNKTNSEIRLNKIESLLEVSLRITSANSDPYKDDLRCKLLLTDLKSMVMKIQGITQKNELNFLQFIISFSL</sequence>
<dbReference type="InterPro" id="IPR041470">
    <property type="entry name" value="GCP_N"/>
</dbReference>
<evidence type="ECO:0000256" key="4">
    <source>
        <dbReference type="ARBA" id="ARBA00023212"/>
    </source>
</evidence>
<dbReference type="GO" id="GO:0000278">
    <property type="term" value="P:mitotic cell cycle"/>
    <property type="evidence" value="ECO:0007669"/>
    <property type="project" value="TreeGrafter"/>
</dbReference>
<comment type="subcellular location">
    <subcellularLocation>
        <location evidence="5">Cytoplasm</location>
        <location evidence="5">Cytoskeleton</location>
        <location evidence="5">Microtubule organizing center</location>
    </subcellularLocation>
</comment>
<dbReference type="GO" id="GO:0000922">
    <property type="term" value="C:spindle pole"/>
    <property type="evidence" value="ECO:0007669"/>
    <property type="project" value="InterPro"/>
</dbReference>
<keyword evidence="4 5" id="KW-0206">Cytoskeleton</keyword>
<dbReference type="InterPro" id="IPR040457">
    <property type="entry name" value="GCP_C"/>
</dbReference>
<dbReference type="PANTHER" id="PTHR19302:SF13">
    <property type="entry name" value="GAMMA-TUBULIN COMPLEX COMPONENT 2"/>
    <property type="match status" value="1"/>
</dbReference>
<dbReference type="InterPro" id="IPR042241">
    <property type="entry name" value="GCP_C_sf"/>
</dbReference>
<dbReference type="GO" id="GO:0051011">
    <property type="term" value="F:microtubule minus-end binding"/>
    <property type="evidence" value="ECO:0007669"/>
    <property type="project" value="TreeGrafter"/>
</dbReference>
<evidence type="ECO:0000313" key="9">
    <source>
        <dbReference type="Proteomes" id="UP000276133"/>
    </source>
</evidence>
<proteinExistence type="inferred from homology"/>
<reference evidence="8 9" key="1">
    <citation type="journal article" date="2018" name="Sci. Rep.">
        <title>Genomic signatures of local adaptation to the degree of environmental predictability in rotifers.</title>
        <authorList>
            <person name="Franch-Gras L."/>
            <person name="Hahn C."/>
            <person name="Garcia-Roger E.M."/>
            <person name="Carmona M.J."/>
            <person name="Serra M."/>
            <person name="Gomez A."/>
        </authorList>
    </citation>
    <scope>NUCLEOTIDE SEQUENCE [LARGE SCALE GENOMIC DNA]</scope>
    <source>
        <strain evidence="8">HYR1</strain>
    </source>
</reference>
<comment type="similarity">
    <text evidence="1 5">Belongs to the TUBGCP family.</text>
</comment>
<dbReference type="Gene3D" id="1.20.120.1900">
    <property type="entry name" value="Gamma-tubulin complex, C-terminal domain"/>
    <property type="match status" value="1"/>
</dbReference>
<evidence type="ECO:0000259" key="6">
    <source>
        <dbReference type="Pfam" id="PF04130"/>
    </source>
</evidence>
<keyword evidence="3 5" id="KW-0493">Microtubule</keyword>
<keyword evidence="2 5" id="KW-0963">Cytoplasm</keyword>